<comment type="caution">
    <text evidence="1">The sequence shown here is derived from an EMBL/GenBank/DDBJ whole genome shotgun (WGS) entry which is preliminary data.</text>
</comment>
<dbReference type="InterPro" id="IPR007438">
    <property type="entry name" value="DUF488"/>
</dbReference>
<reference evidence="1 2" key="1">
    <citation type="submission" date="2018-09" db="EMBL/GenBank/DDBJ databases">
        <authorList>
            <person name="Zhu H."/>
        </authorList>
    </citation>
    <scope>NUCLEOTIDE SEQUENCE [LARGE SCALE GENOMIC DNA]</scope>
    <source>
        <strain evidence="1 2">K1W22B-8</strain>
    </source>
</reference>
<keyword evidence="2" id="KW-1185">Reference proteome</keyword>
<accession>A0A418WDI6</accession>
<dbReference type="PANTHER" id="PTHR39337">
    <property type="entry name" value="BLR5642 PROTEIN"/>
    <property type="match status" value="1"/>
</dbReference>
<sequence>MPPLFTIGHSNHGIETFLDLLIRQGVTVLADVRSHPVSRFAPHFSKDRLRASLGAAGIGYLWLGEGFGARPRDPACFEAGIARHALIAAHPAFAVAKAALVGAAGAGATVCLMCAERDPLGCHRTALVSRRLRPDFADIRHIHGDGTVEDNAAFEARLVAQDDAGGIGDLFADSPIEAAYDRQSATMAWRGHR</sequence>
<dbReference type="PIRSF" id="PIRSF024492">
    <property type="entry name" value="UCP024492"/>
    <property type="match status" value="1"/>
</dbReference>
<name>A0A418WDI6_9PROT</name>
<dbReference type="EMBL" id="QYUK01000011">
    <property type="protein sequence ID" value="RJF88016.1"/>
    <property type="molecule type" value="Genomic_DNA"/>
</dbReference>
<evidence type="ECO:0000313" key="1">
    <source>
        <dbReference type="EMBL" id="RJF88016.1"/>
    </source>
</evidence>
<evidence type="ECO:0000313" key="2">
    <source>
        <dbReference type="Proteomes" id="UP000284605"/>
    </source>
</evidence>
<dbReference type="Proteomes" id="UP000284605">
    <property type="component" value="Unassembled WGS sequence"/>
</dbReference>
<proteinExistence type="predicted"/>
<protein>
    <submittedName>
        <fullName evidence="1">DUF488 domain-containing protein</fullName>
    </submittedName>
</protein>
<dbReference type="Pfam" id="PF04343">
    <property type="entry name" value="DUF488"/>
    <property type="match status" value="1"/>
</dbReference>
<dbReference type="RefSeq" id="WP_119778650.1">
    <property type="nucleotide sequence ID" value="NZ_QYUK01000011.1"/>
</dbReference>
<dbReference type="PANTHER" id="PTHR39337:SF1">
    <property type="entry name" value="BLR5642 PROTEIN"/>
    <property type="match status" value="1"/>
</dbReference>
<dbReference type="AlphaFoldDB" id="A0A418WDI6"/>
<dbReference type="InterPro" id="IPR014519">
    <property type="entry name" value="UCP024492"/>
</dbReference>
<gene>
    <name evidence="1" type="ORF">D3874_14105</name>
</gene>
<organism evidence="1 2">
    <name type="scientific">Oleomonas cavernae</name>
    <dbReference type="NCBI Taxonomy" id="2320859"/>
    <lineage>
        <taxon>Bacteria</taxon>
        <taxon>Pseudomonadati</taxon>
        <taxon>Pseudomonadota</taxon>
        <taxon>Alphaproteobacteria</taxon>
        <taxon>Acetobacterales</taxon>
        <taxon>Acetobacteraceae</taxon>
        <taxon>Oleomonas</taxon>
    </lineage>
</organism>
<dbReference type="OrthoDB" id="9789109at2"/>